<dbReference type="eggNOG" id="KOG2688">
    <property type="taxonomic scope" value="Eukaryota"/>
</dbReference>
<organism evidence="1 2">
    <name type="scientific">Huiozyma naganishii (strain ATCC MYA-139 / BCRC 22969 / CBS 8797 / KCTC 17520 / NBRC 10181 / NCYC 3082 / Yp74L-3)</name>
    <name type="common">Yeast</name>
    <name type="synonym">Kazachstania naganishii</name>
    <dbReference type="NCBI Taxonomy" id="1071383"/>
    <lineage>
        <taxon>Eukaryota</taxon>
        <taxon>Fungi</taxon>
        <taxon>Dikarya</taxon>
        <taxon>Ascomycota</taxon>
        <taxon>Saccharomycotina</taxon>
        <taxon>Saccharomycetes</taxon>
        <taxon>Saccharomycetales</taxon>
        <taxon>Saccharomycetaceae</taxon>
        <taxon>Huiozyma</taxon>
    </lineage>
</organism>
<dbReference type="PANTHER" id="PTHR12732">
    <property type="entry name" value="UNCHARACTERIZED PROTEASOME COMPONENT REGION PCI-CONTAINING"/>
    <property type="match status" value="1"/>
</dbReference>
<evidence type="ECO:0000313" key="2">
    <source>
        <dbReference type="Proteomes" id="UP000006310"/>
    </source>
</evidence>
<dbReference type="GO" id="GO:0003690">
    <property type="term" value="F:double-stranded DNA binding"/>
    <property type="evidence" value="ECO:0007669"/>
    <property type="project" value="InterPro"/>
</dbReference>
<dbReference type="GeneID" id="34525591"/>
<dbReference type="GO" id="GO:0000747">
    <property type="term" value="P:conjugation with cellular fusion"/>
    <property type="evidence" value="ECO:0007669"/>
    <property type="project" value="EnsemblFungi"/>
</dbReference>
<keyword evidence="2" id="KW-1185">Reference proteome</keyword>
<dbReference type="KEGG" id="kng:KNAG_0D01500"/>
<reference evidence="1 2" key="1">
    <citation type="journal article" date="2011" name="Proc. Natl. Acad. Sci. U.S.A.">
        <title>Evolutionary erosion of yeast sex chromosomes by mating-type switching accidents.</title>
        <authorList>
            <person name="Gordon J.L."/>
            <person name="Armisen D."/>
            <person name="Proux-Wera E."/>
            <person name="Oheigeartaigh S.S."/>
            <person name="Byrne K.P."/>
            <person name="Wolfe K.H."/>
        </authorList>
    </citation>
    <scope>NUCLEOTIDE SEQUENCE [LARGE SCALE GENOMIC DNA]</scope>
    <source>
        <strain evidence="2">ATCC MYA-139 / BCRC 22969 / CBS 8797 / CCRC 22969 / KCTC 17520 / NBRC 10181 / NCYC 3082</strain>
    </source>
</reference>
<dbReference type="PANTHER" id="PTHR12732:SF0">
    <property type="entry name" value="PCI DOMAIN-CONTAINING PROTEIN 2"/>
    <property type="match status" value="1"/>
</dbReference>
<dbReference type="InterPro" id="IPR045114">
    <property type="entry name" value="Csn12-like"/>
</dbReference>
<dbReference type="GO" id="GO:0003723">
    <property type="term" value="F:RNA binding"/>
    <property type="evidence" value="ECO:0007669"/>
    <property type="project" value="InterPro"/>
</dbReference>
<sequence>MDAVDVSGYFQERYYDEKFIDFLQWNSENGKRTIYTLNTYNDDTVLELYNAVMQLRTVVLPEMRSLKNVNPKRRKRRTVQVLVKVHETLERELKLLVRLIDRKPLMNWLLYPLFTVARSLYSNAKKFEDGTAYVESCGRAVHRCFTMCLQDKNEENWRLNKRQGVYFFVVLEFQIYHRLHNYDMIKNLVKAVETHQRMGQIPSPRDSMLSMFRALMVTYHYYMGLYFCSQTVQYDKAYEFLLLSYLDCPAATPTTRGPQETKILRLLFPCALVSRRLVLKRRDPFQDALIRTINRGDIPGFKTLVQANELQLLREGTYLPTSKLVHLVNLQYVKRAVEQRTGGGTQVPLQTVPQLTECDIALLISSGSIKGYLSHGHACLVLSKTNAFPPLQRR</sequence>
<dbReference type="Gene3D" id="1.10.10.10">
    <property type="entry name" value="Winged helix-like DNA-binding domain superfamily/Winged helix DNA-binding domain"/>
    <property type="match status" value="1"/>
</dbReference>
<protein>
    <recommendedName>
        <fullName evidence="3">PCI domain-containing protein</fullName>
    </recommendedName>
</protein>
<accession>J7RXS1</accession>
<dbReference type="SMART" id="SM00753">
    <property type="entry name" value="PAM"/>
    <property type="match status" value="1"/>
</dbReference>
<dbReference type="STRING" id="1071383.J7RXS1"/>
<dbReference type="InterPro" id="IPR036388">
    <property type="entry name" value="WH-like_DNA-bd_sf"/>
</dbReference>
<name>J7RXS1_HUIN7</name>
<dbReference type="GO" id="GO:0071444">
    <property type="term" value="P:cellular response to pheromone"/>
    <property type="evidence" value="ECO:0007669"/>
    <property type="project" value="EnsemblFungi"/>
</dbReference>
<evidence type="ECO:0000313" key="1">
    <source>
        <dbReference type="EMBL" id="CCK69902.1"/>
    </source>
</evidence>
<dbReference type="OMA" id="ESQTNWI"/>
<reference evidence="2" key="2">
    <citation type="submission" date="2012-08" db="EMBL/GenBank/DDBJ databases">
        <title>Genome sequence of Kazachstania naganishii.</title>
        <authorList>
            <person name="Gordon J.L."/>
            <person name="Armisen D."/>
            <person name="Proux-Wera E."/>
            <person name="OhEigeartaigh S.S."/>
            <person name="Byrne K.P."/>
            <person name="Wolfe K.H."/>
        </authorList>
    </citation>
    <scope>NUCLEOTIDE SEQUENCE [LARGE SCALE GENOMIC DNA]</scope>
    <source>
        <strain evidence="2">ATCC MYA-139 / BCRC 22969 / CBS 8797 / CCRC 22969 / KCTC 17520 / NBRC 10181 / NCYC 3082</strain>
    </source>
</reference>
<gene>
    <name evidence="1" type="primary">KNAG0D01500</name>
    <name evidence="1" type="ordered locus">KNAG_0D01500</name>
</gene>
<dbReference type="OrthoDB" id="10252687at2759"/>
<dbReference type="EMBL" id="HE978317">
    <property type="protein sequence ID" value="CCK69902.1"/>
    <property type="molecule type" value="Genomic_DNA"/>
</dbReference>
<dbReference type="GO" id="GO:0000398">
    <property type="term" value="P:mRNA splicing, via spliceosome"/>
    <property type="evidence" value="ECO:0007669"/>
    <property type="project" value="EnsemblFungi"/>
</dbReference>
<dbReference type="RefSeq" id="XP_022464148.1">
    <property type="nucleotide sequence ID" value="XM_022607566.1"/>
</dbReference>
<dbReference type="AlphaFoldDB" id="J7RXS1"/>
<dbReference type="GO" id="GO:0000791">
    <property type="term" value="C:euchromatin"/>
    <property type="evidence" value="ECO:0007669"/>
    <property type="project" value="EnsemblFungi"/>
</dbReference>
<dbReference type="HOGENOM" id="CLU_031567_2_1_1"/>
<dbReference type="Proteomes" id="UP000006310">
    <property type="component" value="Chromosome 4"/>
</dbReference>
<proteinExistence type="predicted"/>
<evidence type="ECO:0008006" key="3">
    <source>
        <dbReference type="Google" id="ProtNLM"/>
    </source>
</evidence>